<name>A0A5R8Z567_9ACTN</name>
<dbReference type="EMBL" id="VANP01000004">
    <property type="protein sequence ID" value="TLP60958.1"/>
    <property type="molecule type" value="Genomic_DNA"/>
</dbReference>
<comment type="caution">
    <text evidence="1">The sequence shown here is derived from an EMBL/GenBank/DDBJ whole genome shotgun (WGS) entry which is preliminary data.</text>
</comment>
<organism evidence="1 2">
    <name type="scientific">Microbispora triticiradicis</name>
    <dbReference type="NCBI Taxonomy" id="2200763"/>
    <lineage>
        <taxon>Bacteria</taxon>
        <taxon>Bacillati</taxon>
        <taxon>Actinomycetota</taxon>
        <taxon>Actinomycetes</taxon>
        <taxon>Streptosporangiales</taxon>
        <taxon>Streptosporangiaceae</taxon>
        <taxon>Microbispora</taxon>
    </lineage>
</organism>
<proteinExistence type="predicted"/>
<sequence length="127" mass="14172">MAIMSVSRRDAALEGLAEAIRNVTVPDAPAVIDALVEPYVDSDGESALKATIVLDAPDEGGWSADFTHALRRRVNRLAVEHGLDEHVYVSLFTEEEFESREDIDEYLDDDATPAIDRELLQDQRDWS</sequence>
<dbReference type="OrthoDB" id="3543709at2"/>
<evidence type="ECO:0000313" key="1">
    <source>
        <dbReference type="EMBL" id="TLP60958.1"/>
    </source>
</evidence>
<gene>
    <name evidence="1" type="ORF">FED44_14070</name>
</gene>
<reference evidence="1" key="1">
    <citation type="submission" date="2019-05" db="EMBL/GenBank/DDBJ databases">
        <title>Isolation, diversity and antifungal activity of Actinobacteria from wheat.</title>
        <authorList>
            <person name="Yu B."/>
        </authorList>
    </citation>
    <scope>NUCLEOTIDE SEQUENCE [LARGE SCALE GENOMIC DNA]</scope>
    <source>
        <strain evidence="1">NEAU-HEGS1-5</strain>
    </source>
</reference>
<dbReference type="AlphaFoldDB" id="A0A5R8Z567"/>
<protein>
    <submittedName>
        <fullName evidence="1">Uncharacterized protein</fullName>
    </submittedName>
</protein>
<dbReference type="Proteomes" id="UP000309033">
    <property type="component" value="Unassembled WGS sequence"/>
</dbReference>
<evidence type="ECO:0000313" key="2">
    <source>
        <dbReference type="Proteomes" id="UP000309033"/>
    </source>
</evidence>
<accession>A0A5R8Z567</accession>
<keyword evidence="2" id="KW-1185">Reference proteome</keyword>